<organism evidence="3 4">
    <name type="scientific">Epicoccum nigrum</name>
    <name type="common">Soil fungus</name>
    <name type="synonym">Epicoccum purpurascens</name>
    <dbReference type="NCBI Taxonomy" id="105696"/>
    <lineage>
        <taxon>Eukaryota</taxon>
        <taxon>Fungi</taxon>
        <taxon>Dikarya</taxon>
        <taxon>Ascomycota</taxon>
        <taxon>Pezizomycotina</taxon>
        <taxon>Dothideomycetes</taxon>
        <taxon>Pleosporomycetidae</taxon>
        <taxon>Pleosporales</taxon>
        <taxon>Pleosporineae</taxon>
        <taxon>Didymellaceae</taxon>
        <taxon>Epicoccum</taxon>
    </lineage>
</organism>
<gene>
    <name evidence="3" type="ORF">B5807_02192</name>
</gene>
<dbReference type="EMBL" id="KZ107839">
    <property type="protein sequence ID" value="OSS52517.1"/>
    <property type="molecule type" value="Genomic_DNA"/>
</dbReference>
<evidence type="ECO:0000313" key="4">
    <source>
        <dbReference type="Proteomes" id="UP000193240"/>
    </source>
</evidence>
<sequence>MRVKVSHTLFSPLSMVSTTIGFVSFAFTLGTFFKLFWSNLGTFGEAPQEIQDFLSNLKQGLMEERRHLRKARKRLRSIHRDKSHRPGTRSGSENPEDHKRRSRGRGKIKRKGPGTMHFDRDIQSMRSAGESEALNVLRITVRDLVKSFRQIERPFLKPEYHGNAPATWSNNSHPYRHEKGAYFSDDEVSDLYATNRFGHEYRKCGFKERWLWVRRKAFVINLSEVLSRVEVRRTAHEVGEILNFVSDIGRDLEDVQDAIYALERRLNRVVGVRRIDQTSL</sequence>
<keyword evidence="4" id="KW-1185">Reference proteome</keyword>
<proteinExistence type="predicted"/>
<feature type="transmembrane region" description="Helical" evidence="2">
    <location>
        <begin position="12"/>
        <end position="37"/>
    </location>
</feature>
<evidence type="ECO:0000256" key="1">
    <source>
        <dbReference type="SAM" id="MobiDB-lite"/>
    </source>
</evidence>
<feature type="compositionally biased region" description="Basic residues" evidence="1">
    <location>
        <begin position="100"/>
        <end position="112"/>
    </location>
</feature>
<name>A0A1Y2MAM1_EPING</name>
<dbReference type="AlphaFoldDB" id="A0A1Y2MAM1"/>
<reference evidence="3 4" key="1">
    <citation type="journal article" date="2017" name="Genome Announc.">
        <title>Genome sequence of the saprophytic ascomycete Epicoccum nigrum ICMP 19927 strain isolated from New Zealand.</title>
        <authorList>
            <person name="Fokin M."/>
            <person name="Fleetwood D."/>
            <person name="Weir B.S."/>
            <person name="Villas-Boas S.G."/>
        </authorList>
    </citation>
    <scope>NUCLEOTIDE SEQUENCE [LARGE SCALE GENOMIC DNA]</scope>
    <source>
        <strain evidence="3 4">ICMP 19927</strain>
    </source>
</reference>
<feature type="compositionally biased region" description="Basic residues" evidence="1">
    <location>
        <begin position="69"/>
        <end position="87"/>
    </location>
</feature>
<keyword evidence="2" id="KW-0472">Membrane</keyword>
<keyword evidence="2" id="KW-0812">Transmembrane</keyword>
<feature type="region of interest" description="Disordered" evidence="1">
    <location>
        <begin position="69"/>
        <end position="118"/>
    </location>
</feature>
<dbReference type="InParanoid" id="A0A1Y2MAM1"/>
<dbReference type="OMA" id="KELEWSY"/>
<keyword evidence="2" id="KW-1133">Transmembrane helix</keyword>
<evidence type="ECO:0000256" key="2">
    <source>
        <dbReference type="SAM" id="Phobius"/>
    </source>
</evidence>
<protein>
    <submittedName>
        <fullName evidence="3">Uncharacterized protein</fullName>
    </submittedName>
</protein>
<dbReference type="Proteomes" id="UP000193240">
    <property type="component" value="Unassembled WGS sequence"/>
</dbReference>
<accession>A0A1Y2MAM1</accession>
<evidence type="ECO:0000313" key="3">
    <source>
        <dbReference type="EMBL" id="OSS52517.1"/>
    </source>
</evidence>